<dbReference type="InterPro" id="IPR003593">
    <property type="entry name" value="AAA+_ATPase"/>
</dbReference>
<evidence type="ECO:0000259" key="4">
    <source>
        <dbReference type="PROSITE" id="PS50893"/>
    </source>
</evidence>
<dbReference type="SMART" id="SM00382">
    <property type="entry name" value="AAA"/>
    <property type="match status" value="1"/>
</dbReference>
<feature type="domain" description="ABC transporter" evidence="4">
    <location>
        <begin position="24"/>
        <end position="268"/>
    </location>
</feature>
<dbReference type="CDD" id="cd03261">
    <property type="entry name" value="ABC_Org_Solvent_Resistant"/>
    <property type="match status" value="1"/>
</dbReference>
<organism evidence="5 6">
    <name type="scientific">Cylindrospermopsis raciborskii CENA303</name>
    <dbReference type="NCBI Taxonomy" id="1170769"/>
    <lineage>
        <taxon>Bacteria</taxon>
        <taxon>Bacillati</taxon>
        <taxon>Cyanobacteriota</taxon>
        <taxon>Cyanophyceae</taxon>
        <taxon>Nostocales</taxon>
        <taxon>Aphanizomenonaceae</taxon>
        <taxon>Cylindrospermopsis</taxon>
    </lineage>
</organism>
<dbReference type="EMBL" id="NBYN01000054">
    <property type="protein sequence ID" value="OSO89787.1"/>
    <property type="molecule type" value="Genomic_DNA"/>
</dbReference>
<keyword evidence="2" id="KW-0547">Nucleotide-binding</keyword>
<proteinExistence type="predicted"/>
<dbReference type="GO" id="GO:0016887">
    <property type="term" value="F:ATP hydrolysis activity"/>
    <property type="evidence" value="ECO:0007669"/>
    <property type="project" value="InterPro"/>
</dbReference>
<dbReference type="InterPro" id="IPR017871">
    <property type="entry name" value="ABC_transporter-like_CS"/>
</dbReference>
<keyword evidence="3 5" id="KW-0067">ATP-binding</keyword>
<comment type="caution">
    <text evidence="5">The sequence shown here is derived from an EMBL/GenBank/DDBJ whole genome shotgun (WGS) entry which is preliminary data.</text>
</comment>
<dbReference type="Gene3D" id="3.40.50.300">
    <property type="entry name" value="P-loop containing nucleotide triphosphate hydrolases"/>
    <property type="match status" value="1"/>
</dbReference>
<dbReference type="Pfam" id="PF00005">
    <property type="entry name" value="ABC_tran"/>
    <property type="match status" value="1"/>
</dbReference>
<dbReference type="GO" id="GO:0005524">
    <property type="term" value="F:ATP binding"/>
    <property type="evidence" value="ECO:0007669"/>
    <property type="project" value="UniProtKB-KW"/>
</dbReference>
<dbReference type="InterPro" id="IPR027417">
    <property type="entry name" value="P-loop_NTPase"/>
</dbReference>
<dbReference type="SUPFAM" id="SSF52540">
    <property type="entry name" value="P-loop containing nucleoside triphosphate hydrolases"/>
    <property type="match status" value="1"/>
</dbReference>
<name>A0A1X4G5F4_9CYAN</name>
<protein>
    <submittedName>
        <fullName evidence="5">ABC transporter ATP-binding protein</fullName>
    </submittedName>
</protein>
<gene>
    <name evidence="5" type="ORF">B7O87_11615</name>
</gene>
<evidence type="ECO:0000256" key="1">
    <source>
        <dbReference type="ARBA" id="ARBA00022448"/>
    </source>
</evidence>
<evidence type="ECO:0000256" key="3">
    <source>
        <dbReference type="ARBA" id="ARBA00022840"/>
    </source>
</evidence>
<dbReference type="PANTHER" id="PTHR43023:SF3">
    <property type="entry name" value="PROTEIN TRIGALACTOSYLDIACYLGLYCEROL 3, CHLOROPLASTIC"/>
    <property type="match status" value="1"/>
</dbReference>
<dbReference type="AlphaFoldDB" id="A0A1X4G5F4"/>
<dbReference type="PANTHER" id="PTHR43023">
    <property type="entry name" value="PROTEIN TRIGALACTOSYLDIACYLGLYCEROL 3, CHLOROPLASTIC"/>
    <property type="match status" value="1"/>
</dbReference>
<keyword evidence="1" id="KW-0813">Transport</keyword>
<evidence type="ECO:0000256" key="2">
    <source>
        <dbReference type="ARBA" id="ARBA00022741"/>
    </source>
</evidence>
<sequence>MNNKLPKYESLVKTSGSLSDQPLIELRGVSKSFGRTRVLDSVDLQIYRGEALGIIGPSGTGKSTILRIIAGLLEPDAGEIYIQGKKRNGLIEDNKDPIGIGMVFQQAALFDSLNVDENVGFLLYQKSKLAPNRIRNLVNEKLEMVGLSAEIANLYPSELSGGMRKRVSFARAIMSNPDYPRDTPEVLLYDEPTAGLDPIASTVIEDLIRNLQHTQGVCSTYCIVTHQDSTIRRTADKLIFLYQGKVQWQGKISEIDYTDNQLIRQFMSGSIQGPIQVIG</sequence>
<dbReference type="PROSITE" id="PS00211">
    <property type="entry name" value="ABC_TRANSPORTER_1"/>
    <property type="match status" value="1"/>
</dbReference>
<evidence type="ECO:0000313" key="6">
    <source>
        <dbReference type="Proteomes" id="UP000192997"/>
    </source>
</evidence>
<dbReference type="InterPro" id="IPR003439">
    <property type="entry name" value="ABC_transporter-like_ATP-bd"/>
</dbReference>
<dbReference type="Proteomes" id="UP000192997">
    <property type="component" value="Unassembled WGS sequence"/>
</dbReference>
<dbReference type="RefSeq" id="WP_009342198.1">
    <property type="nucleotide sequence ID" value="NZ_NBYN01000054.1"/>
</dbReference>
<reference evidence="6" key="1">
    <citation type="submission" date="2017-04" db="EMBL/GenBank/DDBJ databases">
        <authorList>
            <person name="Abreu V.A."/>
            <person name="Popin R.V."/>
            <person name="Rigonato J."/>
            <person name="Andreote A.P."/>
            <person name="Schaker P.C."/>
            <person name="Hoff-Risseti C."/>
            <person name="Alvarenga D.O."/>
            <person name="Varani A.M."/>
            <person name="Fiore M.F."/>
        </authorList>
    </citation>
    <scope>NUCLEOTIDE SEQUENCE [LARGE SCALE GENOMIC DNA]</scope>
    <source>
        <strain evidence="6">CENA303</strain>
    </source>
</reference>
<dbReference type="PROSITE" id="PS50893">
    <property type="entry name" value="ABC_TRANSPORTER_2"/>
    <property type="match status" value="1"/>
</dbReference>
<accession>A0A1X4G5F4</accession>
<evidence type="ECO:0000313" key="5">
    <source>
        <dbReference type="EMBL" id="OSO89787.1"/>
    </source>
</evidence>